<dbReference type="STRING" id="52586.A0A0B1PBG8"/>
<sequence length="440" mass="51054">MPVYRGIRLKIASPFDFQAYPEYPHPESSQFTYRSLNSQRVSEEFLVPNISSESKADSVLGRQPMASVYIQSIRGSHFWLRYNFEGSVEDKIQIYYLKLVVNGKCMKSWSVNARKEPEGQIKQFLYVPTRTWSRIQEKFSWDSKKKKIEYFRNSDKRASYPIKFNGLIEVIISLVPDRRNRKHRLPLLSEFKIPVHQDTFLGNDVLASSQVRSYLNNHPKSPKNEQFALFKFYCRDWDFIKNLKTMSSYNISQENSYLSSSTYELFHLAKTQTKGQEIDSFKNSLYRSDWEKNKSYEKSMRDSKTIIFPYLRKSPSSTNLRQTSYDAQVCKLSTKCYMVYSGVVHSNATIFDSETDIESIESKDSIGSEYFQSNHLISHIIPPQNSSTDLSSQHSRNTSSASNSFSITSSLISYEDKNFTFPELVEIGTAAVKLITDRIQ</sequence>
<name>A0A0B1PBG8_UNCNE</name>
<keyword evidence="2" id="KW-1185">Reference proteome</keyword>
<protein>
    <submittedName>
        <fullName evidence="1">Putative oxidoreductase-like protein</fullName>
    </submittedName>
</protein>
<dbReference type="HOGENOM" id="CLU_622864_0_0_1"/>
<accession>A0A0B1PBG8</accession>
<organism evidence="1 2">
    <name type="scientific">Uncinula necator</name>
    <name type="common">Grape powdery mildew</name>
    <dbReference type="NCBI Taxonomy" id="52586"/>
    <lineage>
        <taxon>Eukaryota</taxon>
        <taxon>Fungi</taxon>
        <taxon>Dikarya</taxon>
        <taxon>Ascomycota</taxon>
        <taxon>Pezizomycotina</taxon>
        <taxon>Leotiomycetes</taxon>
        <taxon>Erysiphales</taxon>
        <taxon>Erysiphaceae</taxon>
        <taxon>Erysiphe</taxon>
    </lineage>
</organism>
<dbReference type="Proteomes" id="UP000030854">
    <property type="component" value="Unassembled WGS sequence"/>
</dbReference>
<gene>
    <name evidence="1" type="ORF">EV44_g3402</name>
</gene>
<comment type="caution">
    <text evidence="1">The sequence shown here is derived from an EMBL/GenBank/DDBJ whole genome shotgun (WGS) entry which is preliminary data.</text>
</comment>
<dbReference type="EMBL" id="JNVN01000334">
    <property type="protein sequence ID" value="KHJ35598.1"/>
    <property type="molecule type" value="Genomic_DNA"/>
</dbReference>
<proteinExistence type="predicted"/>
<reference evidence="1 2" key="1">
    <citation type="journal article" date="2014" name="BMC Genomics">
        <title>Adaptive genomic structural variation in the grape powdery mildew pathogen, Erysiphe necator.</title>
        <authorList>
            <person name="Jones L."/>
            <person name="Riaz S."/>
            <person name="Morales-Cruz A."/>
            <person name="Amrine K.C."/>
            <person name="McGuire B."/>
            <person name="Gubler W.D."/>
            <person name="Walker M.A."/>
            <person name="Cantu D."/>
        </authorList>
    </citation>
    <scope>NUCLEOTIDE SEQUENCE [LARGE SCALE GENOMIC DNA]</scope>
    <source>
        <strain evidence="2">c</strain>
    </source>
</reference>
<dbReference type="AlphaFoldDB" id="A0A0B1PBG8"/>
<evidence type="ECO:0000313" key="1">
    <source>
        <dbReference type="EMBL" id="KHJ35598.1"/>
    </source>
</evidence>
<evidence type="ECO:0000313" key="2">
    <source>
        <dbReference type="Proteomes" id="UP000030854"/>
    </source>
</evidence>